<dbReference type="RefSeq" id="WP_264324928.1">
    <property type="nucleotide sequence ID" value="NZ_JADEXQ010000029.1"/>
</dbReference>
<evidence type="ECO:0008006" key="3">
    <source>
        <dbReference type="Google" id="ProtNLM"/>
    </source>
</evidence>
<keyword evidence="2" id="KW-1185">Reference proteome</keyword>
<dbReference type="AlphaFoldDB" id="A0A928VNS0"/>
<name>A0A928VNS0_9CYAN</name>
<gene>
    <name evidence="1" type="ORF">IQ266_10210</name>
</gene>
<dbReference type="Pfam" id="PF10117">
    <property type="entry name" value="McrBC"/>
    <property type="match status" value="1"/>
</dbReference>
<dbReference type="EMBL" id="JADEXQ010000029">
    <property type="protein sequence ID" value="MBE9030101.1"/>
    <property type="molecule type" value="Genomic_DNA"/>
</dbReference>
<protein>
    <recommendedName>
        <fullName evidence="3">Restriction endonuclease</fullName>
    </recommendedName>
</protein>
<organism evidence="1 2">
    <name type="scientific">Romeriopsis navalis LEGE 11480</name>
    <dbReference type="NCBI Taxonomy" id="2777977"/>
    <lineage>
        <taxon>Bacteria</taxon>
        <taxon>Bacillati</taxon>
        <taxon>Cyanobacteriota</taxon>
        <taxon>Cyanophyceae</taxon>
        <taxon>Leptolyngbyales</taxon>
        <taxon>Leptolyngbyaceae</taxon>
        <taxon>Romeriopsis</taxon>
        <taxon>Romeriopsis navalis</taxon>
    </lineage>
</organism>
<sequence length="431" mass="49614">MRATPTLITCFEYEFIPLTIDDRLLRSLTVLENQVGQAIFTPSFQQGKTGLKAKQFVGVFQLEDLTIQVLPKLYKTHSTASPTAEQIQDATGNLFSLLQYDADLPKLTGLINLQDNERDFFELLIRLFATNLRSQWQQGAFRNYQSVEAVLPVLKGQWRLTDQLRHPARQHQFAVTYDEFTADNRLNQVFRYVVERLWSLTRDHQNRRTLSELRIWMDEVTLLPALNLAEVLALSTTRMNQRFEPLLNLARLFLAQGSLQLAAGNCRSYGLTFDMNQLFEQFVANFLKRHQADLPAALRQCEAKSQVKGRYFAVRSDNTQIFQLRPDFAFSANGQYQLIIDTKYKRLNVDDRKLGISSADMYQMAAYAQRFECNRILLLYPQTAEILDPIRESWRLNGCNIEIQVATIDLQNAAQTALMLQEFADICGVTV</sequence>
<evidence type="ECO:0000313" key="2">
    <source>
        <dbReference type="Proteomes" id="UP000625316"/>
    </source>
</evidence>
<accession>A0A928VNS0</accession>
<dbReference type="PANTHER" id="PTHR38733:SF1">
    <property type="entry name" value="TYPE IV METHYL-DIRECTED RESTRICTION ENZYME ECOKMCRBC"/>
    <property type="match status" value="1"/>
</dbReference>
<comment type="caution">
    <text evidence="1">The sequence shown here is derived from an EMBL/GenBank/DDBJ whole genome shotgun (WGS) entry which is preliminary data.</text>
</comment>
<dbReference type="InterPro" id="IPR019292">
    <property type="entry name" value="McrC"/>
</dbReference>
<proteinExistence type="predicted"/>
<reference evidence="1" key="1">
    <citation type="submission" date="2020-10" db="EMBL/GenBank/DDBJ databases">
        <authorList>
            <person name="Castelo-Branco R."/>
            <person name="Eusebio N."/>
            <person name="Adriana R."/>
            <person name="Vieira A."/>
            <person name="Brugerolle De Fraissinette N."/>
            <person name="Rezende De Castro R."/>
            <person name="Schneider M.P."/>
            <person name="Vasconcelos V."/>
            <person name="Leao P.N."/>
        </authorList>
    </citation>
    <scope>NUCLEOTIDE SEQUENCE</scope>
    <source>
        <strain evidence="1">LEGE 11480</strain>
    </source>
</reference>
<dbReference type="PANTHER" id="PTHR38733">
    <property type="entry name" value="PROTEIN MCRC"/>
    <property type="match status" value="1"/>
</dbReference>
<dbReference type="Proteomes" id="UP000625316">
    <property type="component" value="Unassembled WGS sequence"/>
</dbReference>
<evidence type="ECO:0000313" key="1">
    <source>
        <dbReference type="EMBL" id="MBE9030101.1"/>
    </source>
</evidence>